<keyword evidence="1" id="KW-0812">Transmembrane</keyword>
<dbReference type="EMBL" id="SDOZ01000002">
    <property type="protein sequence ID" value="RXZ61721.1"/>
    <property type="molecule type" value="Genomic_DNA"/>
</dbReference>
<feature type="transmembrane region" description="Helical" evidence="1">
    <location>
        <begin position="201"/>
        <end position="224"/>
    </location>
</feature>
<evidence type="ECO:0000313" key="3">
    <source>
        <dbReference type="Proteomes" id="UP000291269"/>
    </source>
</evidence>
<gene>
    <name evidence="2" type="ORF">ESZ91_04845</name>
</gene>
<organism evidence="2 3">
    <name type="scientific">Candidatus Borkfalkia ceftriaxoniphila</name>
    <dbReference type="NCBI Taxonomy" id="2508949"/>
    <lineage>
        <taxon>Bacteria</taxon>
        <taxon>Bacillati</taxon>
        <taxon>Bacillota</taxon>
        <taxon>Clostridia</taxon>
        <taxon>Christensenellales</taxon>
        <taxon>Christensenellaceae</taxon>
        <taxon>Candidatus Borkfalkia</taxon>
    </lineage>
</organism>
<dbReference type="RefSeq" id="WP_129224663.1">
    <property type="nucleotide sequence ID" value="NZ_SDOZ01000002.1"/>
</dbReference>
<keyword evidence="1" id="KW-1133">Transmembrane helix</keyword>
<evidence type="ECO:0008006" key="4">
    <source>
        <dbReference type="Google" id="ProtNLM"/>
    </source>
</evidence>
<dbReference type="AlphaFoldDB" id="A0A4Q2KEV3"/>
<protein>
    <recommendedName>
        <fullName evidence="4">Tetratricopeptide repeat protein</fullName>
    </recommendedName>
</protein>
<keyword evidence="1" id="KW-0472">Membrane</keyword>
<feature type="transmembrane region" description="Helical" evidence="1">
    <location>
        <begin position="230"/>
        <end position="252"/>
    </location>
</feature>
<sequence>MEERNMQLDDDGKIKMRKNREDFLDHPEKEDDEEIVIDVPDFAGFREEDDNVGLSGDELSAKNQLYEQYVAEKKAQAEKIFEQAEALFAAGELESAGEKYLDSVAVHGGNWKAWFGVVRVQTKDMTDFSGIYDCQNAYNRALKRAGKAGKEELAATYDARLKQKIAENAEEAETLEEADAAYRASKRDGLSAALEASKKPFYLSLVCFAVALVAGIVLTCLINTVSGVQILIPAMILDAAAAVALVVSLVFFRNFHFARLAYKKNESSLSTEEGRAAAELRSENELIQSIIDDFHA</sequence>
<evidence type="ECO:0000256" key="1">
    <source>
        <dbReference type="SAM" id="Phobius"/>
    </source>
</evidence>
<evidence type="ECO:0000313" key="2">
    <source>
        <dbReference type="EMBL" id="RXZ61721.1"/>
    </source>
</evidence>
<keyword evidence="3" id="KW-1185">Reference proteome</keyword>
<reference evidence="2 3" key="1">
    <citation type="journal article" date="2019" name="Gut">
        <title>Antibiotics-induced monodominance of a novel gut bacterial order.</title>
        <authorList>
            <person name="Hildebrand F."/>
            <person name="Moitinho-Silva L."/>
            <person name="Blasche S."/>
            <person name="Jahn M.T."/>
            <person name="Gossmann T.I."/>
            <person name="Heuerta-Cepas J."/>
            <person name="Hercog R."/>
            <person name="Luetge M."/>
            <person name="Bahram M."/>
            <person name="Pryszlak A."/>
            <person name="Alves R.J."/>
            <person name="Waszak S.M."/>
            <person name="Zhu A."/>
            <person name="Ye L."/>
            <person name="Costea P.I."/>
            <person name="Aalvink S."/>
            <person name="Belzer C."/>
            <person name="Forslund S.K."/>
            <person name="Sunagawa S."/>
            <person name="Hentschel U."/>
            <person name="Merten C."/>
            <person name="Patil K.R."/>
            <person name="Benes V."/>
            <person name="Bork P."/>
        </authorList>
    </citation>
    <scope>NUCLEOTIDE SEQUENCE [LARGE SCALE GENOMIC DNA]</scope>
    <source>
        <strain evidence="2 3">HDS1380</strain>
    </source>
</reference>
<dbReference type="Proteomes" id="UP000291269">
    <property type="component" value="Unassembled WGS sequence"/>
</dbReference>
<proteinExistence type="predicted"/>
<accession>A0A4Q2KEV3</accession>
<name>A0A4Q2KEV3_9FIRM</name>
<comment type="caution">
    <text evidence="2">The sequence shown here is derived from an EMBL/GenBank/DDBJ whole genome shotgun (WGS) entry which is preliminary data.</text>
</comment>